<keyword evidence="1" id="KW-0472">Membrane</keyword>
<keyword evidence="1" id="KW-1133">Transmembrane helix</keyword>
<evidence type="ECO:0008006" key="4">
    <source>
        <dbReference type="Google" id="ProtNLM"/>
    </source>
</evidence>
<comment type="caution">
    <text evidence="2">The sequence shown here is derived from an EMBL/GenBank/DDBJ whole genome shotgun (WGS) entry which is preliminary data.</text>
</comment>
<protein>
    <recommendedName>
        <fullName evidence="4">DUF3139 domain-containing protein</fullName>
    </recommendedName>
</protein>
<keyword evidence="1" id="KW-0812">Transmembrane</keyword>
<proteinExistence type="predicted"/>
<feature type="transmembrane region" description="Helical" evidence="1">
    <location>
        <begin position="6"/>
        <end position="22"/>
    </location>
</feature>
<accession>A0ABT6N8Y2</accession>
<organism evidence="2 3">
    <name type="scientific">Fusibacter bizertensis</name>
    <dbReference type="NCBI Taxonomy" id="1488331"/>
    <lineage>
        <taxon>Bacteria</taxon>
        <taxon>Bacillati</taxon>
        <taxon>Bacillota</taxon>
        <taxon>Clostridia</taxon>
        <taxon>Eubacteriales</taxon>
        <taxon>Eubacteriales Family XII. Incertae Sedis</taxon>
        <taxon>Fusibacter</taxon>
    </lineage>
</organism>
<evidence type="ECO:0000313" key="2">
    <source>
        <dbReference type="EMBL" id="MDH8676882.1"/>
    </source>
</evidence>
<gene>
    <name evidence="2" type="ORF">QE109_01920</name>
</gene>
<dbReference type="Proteomes" id="UP001158045">
    <property type="component" value="Unassembled WGS sequence"/>
</dbReference>
<dbReference type="RefSeq" id="WP_281092683.1">
    <property type="nucleotide sequence ID" value="NZ_JARYZI010000001.1"/>
</dbReference>
<sequence>MTQFKFGILILVGAIVFWYFYLRKIDRVIRTDIKNKGGEILSMKMISWRDSIYTVTYQVEGIEHSQTVRYMGEGILKWFD</sequence>
<reference evidence="2 3" key="1">
    <citation type="submission" date="2023-04" db="EMBL/GenBank/DDBJ databases">
        <title>Fusibacter bizertensis strain WBS, isolated from littoral bottom sediments of the Arctic seas - biochemical and genomic analysis.</title>
        <authorList>
            <person name="Brioukhanov A.L."/>
        </authorList>
    </citation>
    <scope>NUCLEOTIDE SEQUENCE [LARGE SCALE GENOMIC DNA]</scope>
    <source>
        <strain evidence="2 3">WBS</strain>
    </source>
</reference>
<keyword evidence="3" id="KW-1185">Reference proteome</keyword>
<name>A0ABT6N8Y2_9FIRM</name>
<evidence type="ECO:0000256" key="1">
    <source>
        <dbReference type="SAM" id="Phobius"/>
    </source>
</evidence>
<evidence type="ECO:0000313" key="3">
    <source>
        <dbReference type="Proteomes" id="UP001158045"/>
    </source>
</evidence>
<dbReference type="EMBL" id="JARYZI010000001">
    <property type="protein sequence ID" value="MDH8676882.1"/>
    <property type="molecule type" value="Genomic_DNA"/>
</dbReference>